<evidence type="ECO:0000256" key="1">
    <source>
        <dbReference type="SAM" id="Phobius"/>
    </source>
</evidence>
<protein>
    <recommendedName>
        <fullName evidence="2">DUF4342 domain-containing protein</fullName>
    </recommendedName>
</protein>
<keyword evidence="1" id="KW-0472">Membrane</keyword>
<dbReference type="RefSeq" id="WP_080023377.1">
    <property type="nucleotide sequence ID" value="NZ_LTAY01000055.1"/>
</dbReference>
<evidence type="ECO:0000313" key="3">
    <source>
        <dbReference type="EMBL" id="OPX47187.1"/>
    </source>
</evidence>
<dbReference type="EMBL" id="LTAY01000055">
    <property type="protein sequence ID" value="OPX47187.1"/>
    <property type="molecule type" value="Genomic_DNA"/>
</dbReference>
<dbReference type="InterPro" id="IPR025642">
    <property type="entry name" value="DUF4342"/>
</dbReference>
<reference evidence="3 4" key="1">
    <citation type="submission" date="2016-02" db="EMBL/GenBank/DDBJ databases">
        <title>Genome sequence of Clostridium thermobutyricum DSM 4928.</title>
        <authorList>
            <person name="Poehlein A."/>
            <person name="Daniel R."/>
        </authorList>
    </citation>
    <scope>NUCLEOTIDE SEQUENCE [LARGE SCALE GENOMIC DNA]</scope>
    <source>
        <strain evidence="3 4">DSM 4928</strain>
    </source>
</reference>
<organism evidence="3 4">
    <name type="scientific">Clostridium thermobutyricum DSM 4928</name>
    <dbReference type="NCBI Taxonomy" id="1121339"/>
    <lineage>
        <taxon>Bacteria</taxon>
        <taxon>Bacillati</taxon>
        <taxon>Bacillota</taxon>
        <taxon>Clostridia</taxon>
        <taxon>Eubacteriales</taxon>
        <taxon>Clostridiaceae</taxon>
        <taxon>Clostridium</taxon>
    </lineage>
</organism>
<feature type="domain" description="DUF4342" evidence="2">
    <location>
        <begin position="82"/>
        <end position="136"/>
    </location>
</feature>
<dbReference type="InterPro" id="IPR009060">
    <property type="entry name" value="UBA-like_sf"/>
</dbReference>
<dbReference type="Proteomes" id="UP000191448">
    <property type="component" value="Unassembled WGS sequence"/>
</dbReference>
<dbReference type="Pfam" id="PF14242">
    <property type="entry name" value="DUF4342"/>
    <property type="match status" value="1"/>
</dbReference>
<name>A0A1V4SVD7_9CLOT</name>
<gene>
    <name evidence="3" type="ORF">CLTHE_21320</name>
</gene>
<evidence type="ECO:0000313" key="4">
    <source>
        <dbReference type="Proteomes" id="UP000191448"/>
    </source>
</evidence>
<dbReference type="OrthoDB" id="3183239at2"/>
<feature type="transmembrane region" description="Helical" evidence="1">
    <location>
        <begin position="111"/>
        <end position="136"/>
    </location>
</feature>
<keyword evidence="1" id="KW-1133">Transmembrane helix</keyword>
<keyword evidence="1" id="KW-0812">Transmembrane</keyword>
<dbReference type="SUPFAM" id="SSF46934">
    <property type="entry name" value="UBA-like"/>
    <property type="match status" value="1"/>
</dbReference>
<evidence type="ECO:0000259" key="2">
    <source>
        <dbReference type="Pfam" id="PF14242"/>
    </source>
</evidence>
<dbReference type="CDD" id="cd14360">
    <property type="entry name" value="UBA_NAC_like_bac"/>
    <property type="match status" value="1"/>
</dbReference>
<comment type="caution">
    <text evidence="3">The sequence shown here is derived from an EMBL/GenBank/DDBJ whole genome shotgun (WGS) entry which is preliminary data.</text>
</comment>
<accession>A0A1V4SVD7</accession>
<proteinExistence type="predicted"/>
<dbReference type="AlphaFoldDB" id="A0A1V4SVD7"/>
<dbReference type="Gene3D" id="1.10.8.10">
    <property type="entry name" value="DNA helicase RuvA subunit, C-terminal domain"/>
    <property type="match status" value="1"/>
</dbReference>
<sequence>MDNKEKIEALMKKVNISYEEAEKVLEECNWDVLDAIISLERKGKVENNDTTTIVKLDDNKEKNEEKKKEEEKFGGIGEIVGRVFKFLGKVLKKGNENHFEVRKHDEKPIRISLTISVLLLVFLTIPSVVLLVIGLFCGYKYSLSGPKINYDGVNSVFDEVAKSADSVKKDFKQGYEG</sequence>